<gene>
    <name evidence="3" type="ORF">FB474_0939</name>
</gene>
<dbReference type="RefSeq" id="WP_141787585.1">
    <property type="nucleotide sequence ID" value="NZ_BAAAKX010000004.1"/>
</dbReference>
<dbReference type="SUPFAM" id="SSF51182">
    <property type="entry name" value="RmlC-like cupins"/>
    <property type="match status" value="1"/>
</dbReference>
<comment type="caution">
    <text evidence="3">The sequence shown here is derived from an EMBL/GenBank/DDBJ whole genome shotgun (WGS) entry which is preliminary data.</text>
</comment>
<dbReference type="GO" id="GO:0005506">
    <property type="term" value="F:iron ion binding"/>
    <property type="evidence" value="ECO:0007669"/>
    <property type="project" value="InterPro"/>
</dbReference>
<proteinExistence type="inferred from homology"/>
<sequence>MTLAPSTTRGGTAGVNRFTPDQLLRTARLFATDPDLERHVDLTTTERQWAVLDSTPHLQIWLLTWPEGTGTGWHDHVDSAGAFLTVRGHLLEQSWHGRRTESRSLKAGDGRSFGSRHVHNVANAGVGTALSIHLYTPRLSAMTRYAVTPDGLQAKGIERAGVDW</sequence>
<dbReference type="InterPro" id="IPR010300">
    <property type="entry name" value="CDO_1"/>
</dbReference>
<name>A0A542ZGT0_9MICO</name>
<dbReference type="OrthoDB" id="4217976at2"/>
<evidence type="ECO:0000256" key="2">
    <source>
        <dbReference type="PIRSR" id="PIRSR610300-51"/>
    </source>
</evidence>
<feature type="binding site" evidence="2">
    <location>
        <position position="74"/>
    </location>
    <ligand>
        <name>Fe cation</name>
        <dbReference type="ChEBI" id="CHEBI:24875"/>
        <note>catalytic</note>
    </ligand>
</feature>
<dbReference type="CDD" id="cd10548">
    <property type="entry name" value="cupin_CDO"/>
    <property type="match status" value="1"/>
</dbReference>
<evidence type="ECO:0000256" key="1">
    <source>
        <dbReference type="ARBA" id="ARBA00006622"/>
    </source>
</evidence>
<protein>
    <submittedName>
        <fullName evidence="3">Cysteine dioxygenase type I</fullName>
    </submittedName>
</protein>
<evidence type="ECO:0000313" key="4">
    <source>
        <dbReference type="Proteomes" id="UP000319514"/>
    </source>
</evidence>
<keyword evidence="2" id="KW-0408">Iron</keyword>
<comment type="similarity">
    <text evidence="1">Belongs to the cysteine dioxygenase family.</text>
</comment>
<accession>A0A542ZGT0</accession>
<dbReference type="Gene3D" id="2.60.120.10">
    <property type="entry name" value="Jelly Rolls"/>
    <property type="match status" value="1"/>
</dbReference>
<keyword evidence="3" id="KW-0560">Oxidoreductase</keyword>
<feature type="binding site" evidence="2">
    <location>
        <position position="119"/>
    </location>
    <ligand>
        <name>Fe cation</name>
        <dbReference type="ChEBI" id="CHEBI:24875"/>
        <note>catalytic</note>
    </ligand>
</feature>
<keyword evidence="2" id="KW-0479">Metal-binding</keyword>
<dbReference type="InterPro" id="IPR011051">
    <property type="entry name" value="RmlC_Cupin_sf"/>
</dbReference>
<reference evidence="3 4" key="1">
    <citation type="submission" date="2019-06" db="EMBL/GenBank/DDBJ databases">
        <title>Sequencing the genomes of 1000 actinobacteria strains.</title>
        <authorList>
            <person name="Klenk H.-P."/>
        </authorList>
    </citation>
    <scope>NUCLEOTIDE SEQUENCE [LARGE SCALE GENOMIC DNA]</scope>
    <source>
        <strain evidence="3 4">DSM 18082</strain>
    </source>
</reference>
<organism evidence="3 4">
    <name type="scientific">Oryzihumus leptocrescens</name>
    <dbReference type="NCBI Taxonomy" id="297536"/>
    <lineage>
        <taxon>Bacteria</taxon>
        <taxon>Bacillati</taxon>
        <taxon>Actinomycetota</taxon>
        <taxon>Actinomycetes</taxon>
        <taxon>Micrococcales</taxon>
        <taxon>Intrasporangiaceae</taxon>
        <taxon>Oryzihumus</taxon>
    </lineage>
</organism>
<dbReference type="AlphaFoldDB" id="A0A542ZGT0"/>
<keyword evidence="4" id="KW-1185">Reference proteome</keyword>
<dbReference type="EMBL" id="VFOQ01000001">
    <property type="protein sequence ID" value="TQL59582.1"/>
    <property type="molecule type" value="Genomic_DNA"/>
</dbReference>
<feature type="binding site" evidence="2">
    <location>
        <position position="76"/>
    </location>
    <ligand>
        <name>Fe cation</name>
        <dbReference type="ChEBI" id="CHEBI:24875"/>
        <note>catalytic</note>
    </ligand>
</feature>
<dbReference type="GO" id="GO:0016702">
    <property type="term" value="F:oxidoreductase activity, acting on single donors with incorporation of molecular oxygen, incorporation of two atoms of oxygen"/>
    <property type="evidence" value="ECO:0007669"/>
    <property type="project" value="InterPro"/>
</dbReference>
<evidence type="ECO:0000313" key="3">
    <source>
        <dbReference type="EMBL" id="TQL59582.1"/>
    </source>
</evidence>
<dbReference type="Proteomes" id="UP000319514">
    <property type="component" value="Unassembled WGS sequence"/>
</dbReference>
<dbReference type="InterPro" id="IPR014710">
    <property type="entry name" value="RmlC-like_jellyroll"/>
</dbReference>
<dbReference type="Pfam" id="PF05995">
    <property type="entry name" value="CDO_I"/>
    <property type="match status" value="1"/>
</dbReference>
<keyword evidence="3" id="KW-0223">Dioxygenase</keyword>